<dbReference type="EMBL" id="CM003536">
    <property type="protein sequence ID" value="RCV44524.1"/>
    <property type="molecule type" value="Genomic_DNA"/>
</dbReference>
<reference evidence="1" key="2">
    <citation type="submission" date="2015-07" db="EMBL/GenBank/DDBJ databases">
        <authorList>
            <person name="Noorani M."/>
        </authorList>
    </citation>
    <scope>NUCLEOTIDE SEQUENCE</scope>
    <source>
        <strain evidence="1">Yugu1</strain>
    </source>
</reference>
<organism evidence="1">
    <name type="scientific">Setaria italica</name>
    <name type="common">Foxtail millet</name>
    <name type="synonym">Panicum italicum</name>
    <dbReference type="NCBI Taxonomy" id="4555"/>
    <lineage>
        <taxon>Eukaryota</taxon>
        <taxon>Viridiplantae</taxon>
        <taxon>Streptophyta</taxon>
        <taxon>Embryophyta</taxon>
        <taxon>Tracheophyta</taxon>
        <taxon>Spermatophyta</taxon>
        <taxon>Magnoliopsida</taxon>
        <taxon>Liliopsida</taxon>
        <taxon>Poales</taxon>
        <taxon>Poaceae</taxon>
        <taxon>PACMAD clade</taxon>
        <taxon>Panicoideae</taxon>
        <taxon>Panicodae</taxon>
        <taxon>Paniceae</taxon>
        <taxon>Cenchrinae</taxon>
        <taxon>Setaria</taxon>
    </lineage>
</organism>
<accession>A0A368SQ88</accession>
<dbReference type="AlphaFoldDB" id="A0A368SQ88"/>
<proteinExistence type="predicted"/>
<protein>
    <submittedName>
        <fullName evidence="1">Uncharacterized protein</fullName>
    </submittedName>
</protein>
<evidence type="ECO:0000313" key="1">
    <source>
        <dbReference type="EMBL" id="RCV44524.1"/>
    </source>
</evidence>
<name>A0A368SQ88_SETIT</name>
<reference evidence="1" key="1">
    <citation type="journal article" date="2012" name="Nat. Biotechnol.">
        <title>Reference genome sequence of the model plant Setaria.</title>
        <authorList>
            <person name="Bennetzen J.L."/>
            <person name="Schmutz J."/>
            <person name="Wang H."/>
            <person name="Percifield R."/>
            <person name="Hawkins J."/>
            <person name="Pontaroli A.C."/>
            <person name="Estep M."/>
            <person name="Feng L."/>
            <person name="Vaughn J.N."/>
            <person name="Grimwood J."/>
            <person name="Jenkins J."/>
            <person name="Barry K."/>
            <person name="Lindquist E."/>
            <person name="Hellsten U."/>
            <person name="Deshpande S."/>
            <person name="Wang X."/>
            <person name="Wu X."/>
            <person name="Mitros T."/>
            <person name="Triplett J."/>
            <person name="Yang X."/>
            <person name="Ye C.Y."/>
            <person name="Mauro-Herrera M."/>
            <person name="Wang L."/>
            <person name="Li P."/>
            <person name="Sharma M."/>
            <person name="Sharma R."/>
            <person name="Ronald P.C."/>
            <person name="Panaud O."/>
            <person name="Kellogg E.A."/>
            <person name="Brutnell T.P."/>
            <person name="Doust A.N."/>
            <person name="Tuskan G.A."/>
            <person name="Rokhsar D."/>
            <person name="Devos K.M."/>
        </authorList>
    </citation>
    <scope>NUCLEOTIDE SEQUENCE [LARGE SCALE GENOMIC DNA]</scope>
    <source>
        <strain evidence="1">Yugu1</strain>
    </source>
</reference>
<sequence length="128" mass="14496">MSKAMMCSRSPWQLACLRGNMRTGDARPCLIPPACWLLTSISWQNQTVLCGHLPAARLLLTHRDSRQMWPEGVVDGRWMGNGRFVDDASSGWPRMLHRTHTIFPTCHRDGGARGTRPIVRALESEENR</sequence>
<gene>
    <name evidence="1" type="ORF">SETIT_9G380700v2</name>
</gene>